<keyword evidence="3" id="KW-1185">Reference proteome</keyword>
<feature type="compositionally biased region" description="Pro residues" evidence="1">
    <location>
        <begin position="159"/>
        <end position="174"/>
    </location>
</feature>
<evidence type="ECO:0000313" key="3">
    <source>
        <dbReference type="Proteomes" id="UP000824890"/>
    </source>
</evidence>
<comment type="caution">
    <text evidence="2">The sequence shown here is derived from an EMBL/GenBank/DDBJ whole genome shotgun (WGS) entry which is preliminary data.</text>
</comment>
<feature type="region of interest" description="Disordered" evidence="1">
    <location>
        <begin position="146"/>
        <end position="238"/>
    </location>
</feature>
<evidence type="ECO:0000256" key="1">
    <source>
        <dbReference type="SAM" id="MobiDB-lite"/>
    </source>
</evidence>
<sequence>MRMVYSNPVKRVAIGASGGKGKKRKDLSFFEHDAKIFHLLREILDIIKSGEDFRIATTTKMLEQGTCERCGYISSQLRKLQEKTLSLITSRQIVMFACLDYTMKCRNGVKLMDSTVVCLRWVSEEREEALSLTHFPMHSVWNVPGRTSGENPPAFASGEPPPILPPDPPDPASPLSPVNFPSLTAATTKTASSGPSRKGTRKDSKQLPFFSSEKKQDDTTGSKTTSMEIEQENSSSTT</sequence>
<proteinExistence type="predicted"/>
<feature type="compositionally biased region" description="Low complexity" evidence="1">
    <location>
        <begin position="175"/>
        <end position="193"/>
    </location>
</feature>
<feature type="compositionally biased region" description="Polar residues" evidence="1">
    <location>
        <begin position="221"/>
        <end position="238"/>
    </location>
</feature>
<accession>A0ABQ7X0G9</accession>
<evidence type="ECO:0000313" key="2">
    <source>
        <dbReference type="EMBL" id="KAH0847890.1"/>
    </source>
</evidence>
<organism evidence="2 3">
    <name type="scientific">Brassica napus</name>
    <name type="common">Rape</name>
    <dbReference type="NCBI Taxonomy" id="3708"/>
    <lineage>
        <taxon>Eukaryota</taxon>
        <taxon>Viridiplantae</taxon>
        <taxon>Streptophyta</taxon>
        <taxon>Embryophyta</taxon>
        <taxon>Tracheophyta</taxon>
        <taxon>Spermatophyta</taxon>
        <taxon>Magnoliopsida</taxon>
        <taxon>eudicotyledons</taxon>
        <taxon>Gunneridae</taxon>
        <taxon>Pentapetalae</taxon>
        <taxon>rosids</taxon>
        <taxon>malvids</taxon>
        <taxon>Brassicales</taxon>
        <taxon>Brassicaceae</taxon>
        <taxon>Brassiceae</taxon>
        <taxon>Brassica</taxon>
    </lineage>
</organism>
<protein>
    <submittedName>
        <fullName evidence="2">Uncharacterized protein</fullName>
    </submittedName>
</protein>
<feature type="non-terminal residue" evidence="2">
    <location>
        <position position="238"/>
    </location>
</feature>
<dbReference type="Proteomes" id="UP000824890">
    <property type="component" value="Unassembled WGS sequence"/>
</dbReference>
<name>A0ABQ7X0G9_BRANA</name>
<gene>
    <name evidence="2" type="ORF">HID58_091682</name>
</gene>
<dbReference type="EMBL" id="JAGKQM010002724">
    <property type="protein sequence ID" value="KAH0847890.1"/>
    <property type="molecule type" value="Genomic_DNA"/>
</dbReference>
<reference evidence="2 3" key="1">
    <citation type="submission" date="2021-05" db="EMBL/GenBank/DDBJ databases">
        <title>Genome Assembly of Synthetic Allotetraploid Brassica napus Reveals Homoeologous Exchanges between Subgenomes.</title>
        <authorList>
            <person name="Davis J.T."/>
        </authorList>
    </citation>
    <scope>NUCLEOTIDE SEQUENCE [LARGE SCALE GENOMIC DNA]</scope>
    <source>
        <strain evidence="3">cv. Da-Ae</strain>
        <tissue evidence="2">Seedling</tissue>
    </source>
</reference>